<proteinExistence type="inferred from homology"/>
<dbReference type="EC" id="2.5.1.145" evidence="7"/>
<dbReference type="InterPro" id="IPR001640">
    <property type="entry name" value="Lgt"/>
</dbReference>
<dbReference type="Pfam" id="PF01790">
    <property type="entry name" value="LGT"/>
    <property type="match status" value="1"/>
</dbReference>
<feature type="transmembrane region" description="Helical" evidence="7">
    <location>
        <begin position="59"/>
        <end position="79"/>
    </location>
</feature>
<comment type="catalytic activity">
    <reaction evidence="7">
        <text>L-cysteinyl-[prolipoprotein] + a 1,2-diacyl-sn-glycero-3-phospho-(1'-sn-glycerol) = an S-1,2-diacyl-sn-glyceryl-L-cysteinyl-[prolipoprotein] + sn-glycerol 1-phosphate + H(+)</text>
        <dbReference type="Rhea" id="RHEA:56712"/>
        <dbReference type="Rhea" id="RHEA-COMP:14679"/>
        <dbReference type="Rhea" id="RHEA-COMP:14680"/>
        <dbReference type="ChEBI" id="CHEBI:15378"/>
        <dbReference type="ChEBI" id="CHEBI:29950"/>
        <dbReference type="ChEBI" id="CHEBI:57685"/>
        <dbReference type="ChEBI" id="CHEBI:64716"/>
        <dbReference type="ChEBI" id="CHEBI:140658"/>
        <dbReference type="EC" id="2.5.1.145"/>
    </reaction>
</comment>
<feature type="transmembrane region" description="Helical" evidence="7">
    <location>
        <begin position="26"/>
        <end position="47"/>
    </location>
</feature>
<comment type="subcellular location">
    <subcellularLocation>
        <location evidence="7">Cell membrane</location>
        <topology evidence="7">Multi-pass membrane protein</topology>
    </subcellularLocation>
</comment>
<feature type="transmembrane region" description="Helical" evidence="7">
    <location>
        <begin position="279"/>
        <end position="296"/>
    </location>
</feature>
<reference evidence="8 9" key="1">
    <citation type="submission" date="2021-05" db="EMBL/GenBank/DDBJ databases">
        <authorList>
            <person name="Zhang Z.D."/>
            <person name="Osman G."/>
        </authorList>
    </citation>
    <scope>NUCLEOTIDE SEQUENCE [LARGE SCALE GENOMIC DNA]</scope>
    <source>
        <strain evidence="8 9">KCTC 32217</strain>
    </source>
</reference>
<keyword evidence="5 7" id="KW-1133">Transmembrane helix</keyword>
<feature type="transmembrane region" description="Helical" evidence="7">
    <location>
        <begin position="99"/>
        <end position="116"/>
    </location>
</feature>
<gene>
    <name evidence="7" type="primary">lgt</name>
    <name evidence="8" type="ORF">KI659_12420</name>
</gene>
<dbReference type="Proteomes" id="UP001319104">
    <property type="component" value="Unassembled WGS sequence"/>
</dbReference>
<evidence type="ECO:0000256" key="6">
    <source>
        <dbReference type="ARBA" id="ARBA00023136"/>
    </source>
</evidence>
<keyword evidence="4 7" id="KW-0812">Transmembrane</keyword>
<comment type="pathway">
    <text evidence="7">Protein modification; lipoprotein biosynthesis (diacylglyceryl transfer).</text>
</comment>
<organism evidence="8 9">
    <name type="scientific">Litoribacter ruber</name>
    <dbReference type="NCBI Taxonomy" id="702568"/>
    <lineage>
        <taxon>Bacteria</taxon>
        <taxon>Pseudomonadati</taxon>
        <taxon>Bacteroidota</taxon>
        <taxon>Cytophagia</taxon>
        <taxon>Cytophagales</taxon>
        <taxon>Cyclobacteriaceae</taxon>
        <taxon>Litoribacter</taxon>
    </lineage>
</organism>
<dbReference type="PANTHER" id="PTHR30589:SF0">
    <property type="entry name" value="PHOSPHATIDYLGLYCEROL--PROLIPOPROTEIN DIACYLGLYCERYL TRANSFERASE"/>
    <property type="match status" value="1"/>
</dbReference>
<keyword evidence="9" id="KW-1185">Reference proteome</keyword>
<feature type="transmembrane region" description="Helical" evidence="7">
    <location>
        <begin position="123"/>
        <end position="144"/>
    </location>
</feature>
<evidence type="ECO:0000313" key="9">
    <source>
        <dbReference type="Proteomes" id="UP001319104"/>
    </source>
</evidence>
<dbReference type="AlphaFoldDB" id="A0AAP2CKB7"/>
<comment type="function">
    <text evidence="7">Catalyzes the transfer of the diacylglyceryl group from phosphatidylglycerol to the sulfhydryl group of the N-terminal cysteine of a prolipoprotein, the first step in the formation of mature lipoproteins.</text>
</comment>
<evidence type="ECO:0000256" key="7">
    <source>
        <dbReference type="HAMAP-Rule" id="MF_01147"/>
    </source>
</evidence>
<evidence type="ECO:0000256" key="2">
    <source>
        <dbReference type="ARBA" id="ARBA00022475"/>
    </source>
</evidence>
<comment type="caution">
    <text evidence="8">The sequence shown here is derived from an EMBL/GenBank/DDBJ whole genome shotgun (WGS) entry which is preliminary data.</text>
</comment>
<dbReference type="RefSeq" id="WP_213945674.1">
    <property type="nucleotide sequence ID" value="NZ_JAHCMY010000006.1"/>
</dbReference>
<evidence type="ECO:0000313" key="8">
    <source>
        <dbReference type="EMBL" id="MBS9524816.1"/>
    </source>
</evidence>
<evidence type="ECO:0000256" key="3">
    <source>
        <dbReference type="ARBA" id="ARBA00022679"/>
    </source>
</evidence>
<dbReference type="GO" id="GO:0008961">
    <property type="term" value="F:phosphatidylglycerol-prolipoprotein diacylglyceryl transferase activity"/>
    <property type="evidence" value="ECO:0007669"/>
    <property type="project" value="UniProtKB-UniRule"/>
</dbReference>
<dbReference type="GO" id="GO:0042158">
    <property type="term" value="P:lipoprotein biosynthetic process"/>
    <property type="evidence" value="ECO:0007669"/>
    <property type="project" value="UniProtKB-UniRule"/>
</dbReference>
<evidence type="ECO:0000256" key="4">
    <source>
        <dbReference type="ARBA" id="ARBA00022692"/>
    </source>
</evidence>
<name>A0AAP2CKB7_9BACT</name>
<feature type="transmembrane region" description="Helical" evidence="7">
    <location>
        <begin position="303"/>
        <end position="320"/>
    </location>
</feature>
<comment type="similarity">
    <text evidence="1 7">Belongs to the Lgt family.</text>
</comment>
<feature type="transmembrane region" description="Helical" evidence="7">
    <location>
        <begin position="340"/>
        <end position="358"/>
    </location>
</feature>
<protein>
    <recommendedName>
        <fullName evidence="7">Phosphatidylglycerol--prolipoprotein diacylglyceryl transferase</fullName>
        <ecNumber evidence="7">2.5.1.145</ecNumber>
    </recommendedName>
</protein>
<dbReference type="EMBL" id="JAHCMY010000006">
    <property type="protein sequence ID" value="MBS9524816.1"/>
    <property type="molecule type" value="Genomic_DNA"/>
</dbReference>
<keyword evidence="3 7" id="KW-0808">Transferase</keyword>
<dbReference type="GO" id="GO:0005886">
    <property type="term" value="C:plasma membrane"/>
    <property type="evidence" value="ECO:0007669"/>
    <property type="project" value="UniProtKB-SubCell"/>
</dbReference>
<dbReference type="HAMAP" id="MF_01147">
    <property type="entry name" value="Lgt"/>
    <property type="match status" value="1"/>
</dbReference>
<keyword evidence="2 7" id="KW-1003">Cell membrane</keyword>
<dbReference type="PANTHER" id="PTHR30589">
    <property type="entry name" value="PROLIPOPROTEIN DIACYLGLYCERYL TRANSFERASE"/>
    <property type="match status" value="1"/>
</dbReference>
<sequence length="365" mass="41235">MVNSILDYIVWSPNPAVFPGFERLRWYSLLFALGFIISQQIMIYIFKKENHNTALVDKLTIYMVVATIVGARLGHVLFYEPDKYLSNPLDILKVWEGGLASHGAAIAILIALWLYARKTPGQSYLWTVDRIVIVVALTGCLIRFGNLMNSEIGGKATENDSGFVFARDAEETLATLRIPVLDVNAYRPDNRQEELSGNGIVPLNFDIEIAKGGYEEKDLRTALETDVKYVLTKFRSSQKYLAEAPDTPLNYTLHDRGDHYVATIQTFGIAKHPTQIYEAISYLLIFIGLYIGWVKYKNRIPEGLYLGIFLVAVFGMRFIWEFLKENQVEFEEGLTLNMGQVLSIPAVLGGLALIILAMRQKPTEH</sequence>
<accession>A0AAP2CKB7</accession>
<evidence type="ECO:0000256" key="5">
    <source>
        <dbReference type="ARBA" id="ARBA00022989"/>
    </source>
</evidence>
<evidence type="ECO:0000256" key="1">
    <source>
        <dbReference type="ARBA" id="ARBA00007150"/>
    </source>
</evidence>
<feature type="binding site" evidence="7">
    <location>
        <position position="143"/>
    </location>
    <ligand>
        <name>a 1,2-diacyl-sn-glycero-3-phospho-(1'-sn-glycerol)</name>
        <dbReference type="ChEBI" id="CHEBI:64716"/>
    </ligand>
</feature>
<keyword evidence="6 7" id="KW-0472">Membrane</keyword>